<keyword evidence="3" id="KW-1185">Reference proteome</keyword>
<feature type="compositionally biased region" description="Basic residues" evidence="1">
    <location>
        <begin position="298"/>
        <end position="307"/>
    </location>
</feature>
<dbReference type="EMBL" id="JADFTT010000555">
    <property type="protein sequence ID" value="KAG5760332.1"/>
    <property type="molecule type" value="Genomic_DNA"/>
</dbReference>
<dbReference type="Proteomes" id="UP000750502">
    <property type="component" value="Unassembled WGS sequence"/>
</dbReference>
<dbReference type="PANTHER" id="PTHR47843">
    <property type="entry name" value="BTB DOMAIN-CONTAINING PROTEIN-RELATED"/>
    <property type="match status" value="1"/>
</dbReference>
<organism evidence="2 3">
    <name type="scientific">Fusarium xylarioides</name>
    <dbReference type="NCBI Taxonomy" id="221167"/>
    <lineage>
        <taxon>Eukaryota</taxon>
        <taxon>Fungi</taxon>
        <taxon>Dikarya</taxon>
        <taxon>Ascomycota</taxon>
        <taxon>Pezizomycotina</taxon>
        <taxon>Sordariomycetes</taxon>
        <taxon>Hypocreomycetidae</taxon>
        <taxon>Hypocreales</taxon>
        <taxon>Nectriaceae</taxon>
        <taxon>Fusarium</taxon>
        <taxon>Fusarium fujikuroi species complex</taxon>
    </lineage>
</organism>
<reference evidence="2" key="2">
    <citation type="submission" date="2020-10" db="EMBL/GenBank/DDBJ databases">
        <authorList>
            <person name="Peck L.D."/>
            <person name="Nowell R.W."/>
            <person name="Flood J."/>
            <person name="Ryan M.J."/>
            <person name="Barraclough T.G."/>
        </authorList>
    </citation>
    <scope>NUCLEOTIDE SEQUENCE</scope>
    <source>
        <strain evidence="2">IMI 127659i</strain>
    </source>
</reference>
<comment type="caution">
    <text evidence="2">The sequence shown here is derived from an EMBL/GenBank/DDBJ whole genome shotgun (WGS) entry which is preliminary data.</text>
</comment>
<name>A0A9P7HNL9_9HYPO</name>
<proteinExistence type="predicted"/>
<evidence type="ECO:0000256" key="1">
    <source>
        <dbReference type="SAM" id="MobiDB-lite"/>
    </source>
</evidence>
<dbReference type="InterPro" id="IPR011333">
    <property type="entry name" value="SKP1/BTB/POZ_sf"/>
</dbReference>
<dbReference type="CDD" id="cd18186">
    <property type="entry name" value="BTB_POZ_ZBTB_KLHL-like"/>
    <property type="match status" value="1"/>
</dbReference>
<dbReference type="AlphaFoldDB" id="A0A9P7HNL9"/>
<dbReference type="OrthoDB" id="1022638at2759"/>
<evidence type="ECO:0008006" key="4">
    <source>
        <dbReference type="Google" id="ProtNLM"/>
    </source>
</evidence>
<sequence>MSAITVPNMAEKPVRPYQEKGLDNEGVLNYISFNMHPDNSGYSFEEYKLGYYYKTKTNMSANLLTDRYSVRHVAQGRPLDLLRGPSTCISVGSTDEARAANTWSLPVALISRRSPYLKTMSSSSGFFPKSHINLPDDDAVAFGLFVEWLYYGTYDDFQLPSSSNIHARCWILGDKLLCNEFKNHAMGRLYKQHMEFSVTCQDVEFVFANTSAASKLRQFYVDFVKQNFSDPTKLRGPVGNWDAILQRDADLRISLLLSIRQDPLLSHLKYLRDYLDFDEVFFTGIAPPAVESIQLPVRQKKRKKKKTSMANMKSKENTESPDSSVRALSLKQESPGLNESEPVQAPVSGDDNKPVCLSLEKATTSVQTVESKE</sequence>
<gene>
    <name evidence="2" type="ORF">H9Q72_011561</name>
</gene>
<feature type="region of interest" description="Disordered" evidence="1">
    <location>
        <begin position="297"/>
        <end position="373"/>
    </location>
</feature>
<evidence type="ECO:0000313" key="2">
    <source>
        <dbReference type="EMBL" id="KAG5760332.1"/>
    </source>
</evidence>
<dbReference type="Gene3D" id="3.30.710.10">
    <property type="entry name" value="Potassium Channel Kv1.1, Chain A"/>
    <property type="match status" value="1"/>
</dbReference>
<reference evidence="2" key="1">
    <citation type="journal article" date="2020" name="bioRxiv">
        <title>Historical genomics reveals the evolutionary mechanisms behind multiple outbreaks of the host-specific coffee wilt pathogen Fusarium xylarioides.</title>
        <authorList>
            <person name="Peck D."/>
            <person name="Nowell R.W."/>
            <person name="Flood J."/>
            <person name="Ryan M.J."/>
            <person name="Barraclough T.G."/>
        </authorList>
    </citation>
    <scope>NUCLEOTIDE SEQUENCE</scope>
    <source>
        <strain evidence="2">IMI 127659i</strain>
    </source>
</reference>
<evidence type="ECO:0000313" key="3">
    <source>
        <dbReference type="Proteomes" id="UP000750502"/>
    </source>
</evidence>
<protein>
    <recommendedName>
        <fullName evidence="4">BTB domain-containing protein</fullName>
    </recommendedName>
</protein>
<accession>A0A9P7HNL9</accession>
<feature type="compositionally biased region" description="Polar residues" evidence="1">
    <location>
        <begin position="361"/>
        <end position="373"/>
    </location>
</feature>